<evidence type="ECO:0000256" key="1">
    <source>
        <dbReference type="ARBA" id="ARBA00010617"/>
    </source>
</evidence>
<dbReference type="Gene3D" id="1.10.630.10">
    <property type="entry name" value="Cytochrome P450"/>
    <property type="match status" value="1"/>
</dbReference>
<accession>A0A4U0V8B4</accession>
<keyword evidence="2 8" id="KW-0349">Heme</keyword>
<gene>
    <name evidence="12" type="ORF">B0A54_03309</name>
    <name evidence="10" type="ORF">LTR82_013664</name>
    <name evidence="11" type="ORF">LTR91_007639</name>
</gene>
<comment type="cofactor">
    <cofactor evidence="8">
        <name>heme</name>
        <dbReference type="ChEBI" id="CHEBI:30413"/>
    </cofactor>
</comment>
<comment type="caution">
    <text evidence="12">The sequence shown here is derived from an EMBL/GenBank/DDBJ whole genome shotgun (WGS) entry which is preliminary data.</text>
</comment>
<proteinExistence type="inferred from homology"/>
<evidence type="ECO:0000256" key="9">
    <source>
        <dbReference type="SAM" id="Phobius"/>
    </source>
</evidence>
<evidence type="ECO:0000256" key="8">
    <source>
        <dbReference type="PIRSR" id="PIRSR602401-1"/>
    </source>
</evidence>
<dbReference type="EMBL" id="JAUJLE010000056">
    <property type="protein sequence ID" value="KAK0994267.1"/>
    <property type="molecule type" value="Genomic_DNA"/>
</dbReference>
<dbReference type="OrthoDB" id="1055148at2759"/>
<dbReference type="GO" id="GO:0005506">
    <property type="term" value="F:iron ion binding"/>
    <property type="evidence" value="ECO:0007669"/>
    <property type="project" value="InterPro"/>
</dbReference>
<reference evidence="12 13" key="1">
    <citation type="submission" date="2017-03" db="EMBL/GenBank/DDBJ databases">
        <title>Genomes of endolithic fungi from Antarctica.</title>
        <authorList>
            <person name="Coleine C."/>
            <person name="Masonjones S."/>
            <person name="Stajich J.E."/>
        </authorList>
    </citation>
    <scope>NUCLEOTIDE SEQUENCE [LARGE SCALE GENOMIC DNA]</scope>
    <source>
        <strain evidence="12 13">CCFEE 5311</strain>
    </source>
</reference>
<keyword evidence="14" id="KW-1185">Reference proteome</keyword>
<evidence type="ECO:0000256" key="6">
    <source>
        <dbReference type="ARBA" id="ARBA00023033"/>
    </source>
</evidence>
<dbReference type="PRINTS" id="PR00463">
    <property type="entry name" value="EP450I"/>
</dbReference>
<name>A0A4U0V8B4_9PEZI</name>
<dbReference type="FunFam" id="1.10.630.10:FF:000072">
    <property type="entry name" value="3-hydroxyphenylacetate 6 hydroxylase"/>
    <property type="match status" value="1"/>
</dbReference>
<dbReference type="GO" id="GO:0020037">
    <property type="term" value="F:heme binding"/>
    <property type="evidence" value="ECO:0007669"/>
    <property type="project" value="InterPro"/>
</dbReference>
<dbReference type="GO" id="GO:0016705">
    <property type="term" value="F:oxidoreductase activity, acting on paired donors, with incorporation or reduction of molecular oxygen"/>
    <property type="evidence" value="ECO:0007669"/>
    <property type="project" value="InterPro"/>
</dbReference>
<reference evidence="11" key="3">
    <citation type="submission" date="2023-06" db="EMBL/GenBank/DDBJ databases">
        <title>Black Yeasts Isolated from many extreme environments.</title>
        <authorList>
            <person name="Coleine C."/>
            <person name="Stajich J.E."/>
            <person name="Selbmann L."/>
        </authorList>
    </citation>
    <scope>NUCLEOTIDE SEQUENCE</scope>
    <source>
        <strain evidence="11">CCFEE 5200</strain>
    </source>
</reference>
<organism evidence="12 13">
    <name type="scientific">Friedmanniomyces endolithicus</name>
    <dbReference type="NCBI Taxonomy" id="329885"/>
    <lineage>
        <taxon>Eukaryota</taxon>
        <taxon>Fungi</taxon>
        <taxon>Dikarya</taxon>
        <taxon>Ascomycota</taxon>
        <taxon>Pezizomycotina</taxon>
        <taxon>Dothideomycetes</taxon>
        <taxon>Dothideomycetidae</taxon>
        <taxon>Mycosphaerellales</taxon>
        <taxon>Teratosphaeriaceae</taxon>
        <taxon>Friedmanniomyces</taxon>
    </lineage>
</organism>
<protein>
    <submittedName>
        <fullName evidence="12">Phenylacetate 2-hydroxylase</fullName>
    </submittedName>
</protein>
<dbReference type="EMBL" id="NAJP01000013">
    <property type="protein sequence ID" value="TKA45017.1"/>
    <property type="molecule type" value="Genomic_DNA"/>
</dbReference>
<dbReference type="Proteomes" id="UP001168146">
    <property type="component" value="Unassembled WGS sequence"/>
</dbReference>
<keyword evidence="4" id="KW-0560">Oxidoreductase</keyword>
<dbReference type="Proteomes" id="UP000310066">
    <property type="component" value="Unassembled WGS sequence"/>
</dbReference>
<evidence type="ECO:0000313" key="12">
    <source>
        <dbReference type="EMBL" id="TKA45017.1"/>
    </source>
</evidence>
<evidence type="ECO:0000313" key="13">
    <source>
        <dbReference type="Proteomes" id="UP000310066"/>
    </source>
</evidence>
<dbReference type="Pfam" id="PF00067">
    <property type="entry name" value="p450"/>
    <property type="match status" value="1"/>
</dbReference>
<dbReference type="AlphaFoldDB" id="A0A4U0V8B4"/>
<evidence type="ECO:0000256" key="7">
    <source>
        <dbReference type="ARBA" id="ARBA00060591"/>
    </source>
</evidence>
<dbReference type="PANTHER" id="PTHR46300:SF9">
    <property type="entry name" value="P450, PUTATIVE-RELATED"/>
    <property type="match status" value="1"/>
</dbReference>
<dbReference type="Proteomes" id="UP001175353">
    <property type="component" value="Unassembled WGS sequence"/>
</dbReference>
<evidence type="ECO:0000313" key="14">
    <source>
        <dbReference type="Proteomes" id="UP001175353"/>
    </source>
</evidence>
<keyword evidence="9" id="KW-0472">Membrane</keyword>
<evidence type="ECO:0000313" key="10">
    <source>
        <dbReference type="EMBL" id="KAK0313232.1"/>
    </source>
</evidence>
<feature type="transmembrane region" description="Helical" evidence="9">
    <location>
        <begin position="12"/>
        <end position="32"/>
    </location>
</feature>
<evidence type="ECO:0000256" key="3">
    <source>
        <dbReference type="ARBA" id="ARBA00022723"/>
    </source>
</evidence>
<dbReference type="PRINTS" id="PR00385">
    <property type="entry name" value="P450"/>
</dbReference>
<evidence type="ECO:0000256" key="2">
    <source>
        <dbReference type="ARBA" id="ARBA00022617"/>
    </source>
</evidence>
<dbReference type="InterPro" id="IPR002401">
    <property type="entry name" value="Cyt_P450_E_grp-I"/>
</dbReference>
<dbReference type="CDD" id="cd11066">
    <property type="entry name" value="CYP_PhacA-like"/>
    <property type="match status" value="1"/>
</dbReference>
<keyword evidence="9" id="KW-0812">Transmembrane</keyword>
<evidence type="ECO:0000313" key="11">
    <source>
        <dbReference type="EMBL" id="KAK0994267.1"/>
    </source>
</evidence>
<evidence type="ECO:0000256" key="4">
    <source>
        <dbReference type="ARBA" id="ARBA00023002"/>
    </source>
</evidence>
<dbReference type="SUPFAM" id="SSF48264">
    <property type="entry name" value="Cytochrome P450"/>
    <property type="match status" value="1"/>
</dbReference>
<comment type="pathway">
    <text evidence="7">Aromatic compound metabolism; phenylacetate degradation.</text>
</comment>
<dbReference type="EMBL" id="JASUXU010000061">
    <property type="protein sequence ID" value="KAK0313232.1"/>
    <property type="molecule type" value="Genomic_DNA"/>
</dbReference>
<keyword evidence="5 8" id="KW-0408">Iron</keyword>
<reference evidence="10" key="2">
    <citation type="submission" date="2021-12" db="EMBL/GenBank/DDBJ databases">
        <title>Black yeast isolated from Biological Soil Crust.</title>
        <authorList>
            <person name="Kurbessoian T."/>
        </authorList>
    </citation>
    <scope>NUCLEOTIDE SEQUENCE</scope>
    <source>
        <strain evidence="10">CCFEE 5208</strain>
    </source>
</reference>
<comment type="similarity">
    <text evidence="1">Belongs to the cytochrome P450 family.</text>
</comment>
<dbReference type="GO" id="GO:0004497">
    <property type="term" value="F:monooxygenase activity"/>
    <property type="evidence" value="ECO:0007669"/>
    <property type="project" value="UniProtKB-KW"/>
</dbReference>
<sequence length="536" mass="60317">MAQGAQSQSVLALLTQPAVLPFFLLAIVYTLLKLLDRTDVPKIKGLPEIPGIPILGNLHQLGQNHAKVAQEWSKKYGPVFQVRMGNRRIIFANTFDSVKDLWITNQSALISRPMLHTFHTVVSSSEGFTVGTSPWDESCKARRKAAATALNRPAVQSYMPIIDYEATKSIKEMLIDSKHGEVELDPNAYFTRYALSTSLTLNYGIKIEGNVEDEMLKEITHVEREVSNFRSTSNNWADYVPLLRLLPGGSTKPQEYRKRRGVYMHKLLNMLKQRIADGTDKPCISGNVLKDPEAKLSDGEIMSIGLTMVSAGLDTVPGNLIMCIAYLSCEHGQEIQKRALAEINKVYPNNDSWERCLHEEKVPYITALYKETLRFWSVIPICLPRTNVKAIRWGDAVIPAGTSFYMNAYGAHYDDSHFKSPYDFNPDRYLNDDSLDDAAASRGTPHYGYGAGSRMCIGSHLANRELYTAFLRMITAFEILPPEDKRDAAIMDALECNQYPTSLTLDPKPFKVGLRARDRGVLEKWIAESEERTRDL</sequence>
<keyword evidence="6" id="KW-0503">Monooxygenase</keyword>
<feature type="binding site" description="axial binding residue" evidence="8">
    <location>
        <position position="456"/>
    </location>
    <ligand>
        <name>heme</name>
        <dbReference type="ChEBI" id="CHEBI:30413"/>
    </ligand>
    <ligandPart>
        <name>Fe</name>
        <dbReference type="ChEBI" id="CHEBI:18248"/>
    </ligandPart>
</feature>
<keyword evidence="9" id="KW-1133">Transmembrane helix</keyword>
<dbReference type="InterPro" id="IPR001128">
    <property type="entry name" value="Cyt_P450"/>
</dbReference>
<dbReference type="InterPro" id="IPR050364">
    <property type="entry name" value="Cytochrome_P450_fung"/>
</dbReference>
<evidence type="ECO:0000256" key="5">
    <source>
        <dbReference type="ARBA" id="ARBA00023004"/>
    </source>
</evidence>
<dbReference type="InterPro" id="IPR036396">
    <property type="entry name" value="Cyt_P450_sf"/>
</dbReference>
<dbReference type="PANTHER" id="PTHR46300">
    <property type="entry name" value="P450, PUTATIVE (EUROFUNG)-RELATED-RELATED"/>
    <property type="match status" value="1"/>
</dbReference>
<dbReference type="STRING" id="329885.A0A4U0V8B4"/>
<keyword evidence="3 8" id="KW-0479">Metal-binding</keyword>